<evidence type="ECO:0000256" key="2">
    <source>
        <dbReference type="SAM" id="Phobius"/>
    </source>
</evidence>
<dbReference type="EMBL" id="ATAX01000008">
    <property type="protein sequence ID" value="EWM54860.1"/>
    <property type="molecule type" value="Genomic_DNA"/>
</dbReference>
<organism evidence="3 4">
    <name type="scientific">Ruminococcus flavefaciens 007c</name>
    <dbReference type="NCBI Taxonomy" id="1341157"/>
    <lineage>
        <taxon>Bacteria</taxon>
        <taxon>Bacillati</taxon>
        <taxon>Bacillota</taxon>
        <taxon>Clostridia</taxon>
        <taxon>Eubacteriales</taxon>
        <taxon>Oscillospiraceae</taxon>
        <taxon>Ruminococcus</taxon>
    </lineage>
</organism>
<sequence length="292" mass="32590">MEFKKNPELAEKPNHLHYPICRGRLDAIKATSQDIMTYTMVTSVILALLSLVQAPIHVVGWIPLMYTDISESRMLGNSGAIIQALICIVPFVMGALGYGNRKFFHVILFFYYMLMFGFSIFIRLSAFDIISVFIGGIGLVKTYPILSAYPDFKQLRNTEGYPMFIETYQPQPYKTKYGQAAAARYDQLKKQQMQQNSSAQQNKPLPQQAQPFAGPERRKRAFDRFAERKAGTVDVDILGNSTAGEVPADKSSALNSMPGLSVSVSAPVAAPDRFCPPRNKDNCIKDSGIKLR</sequence>
<dbReference type="PATRIC" id="fig|1341157.4.peg.476"/>
<feature type="region of interest" description="Disordered" evidence="1">
    <location>
        <begin position="191"/>
        <end position="218"/>
    </location>
</feature>
<reference evidence="3 4" key="1">
    <citation type="journal article" date="2014" name="PLoS ONE">
        <title>Rumen cellulosomics: divergent fiber-degrading strategies revealed by comparative genome-wide analysis of six ruminococcal strains.</title>
        <authorList>
            <person name="Dassa B."/>
            <person name="Borovok I."/>
            <person name="Ruimy-Israeli V."/>
            <person name="Lamed R."/>
            <person name="Flint H.J."/>
            <person name="Duncan S.H."/>
            <person name="Henrissat B."/>
            <person name="Coutinho P."/>
            <person name="Morrison M."/>
            <person name="Mosoni P."/>
            <person name="Yeoman C.J."/>
            <person name="White B.A."/>
            <person name="Bayer E.A."/>
        </authorList>
    </citation>
    <scope>NUCLEOTIDE SEQUENCE [LARGE SCALE GENOMIC DNA]</scope>
    <source>
        <strain evidence="3 4">007c</strain>
    </source>
</reference>
<feature type="transmembrane region" description="Helical" evidence="2">
    <location>
        <begin position="38"/>
        <end position="62"/>
    </location>
</feature>
<dbReference type="RefSeq" id="WP_037296880.1">
    <property type="nucleotide sequence ID" value="NZ_ATAX01000008.1"/>
</dbReference>
<keyword evidence="4" id="KW-1185">Reference proteome</keyword>
<keyword evidence="2" id="KW-1133">Transmembrane helix</keyword>
<feature type="region of interest" description="Disordered" evidence="1">
    <location>
        <begin position="269"/>
        <end position="292"/>
    </location>
</feature>
<accession>W7V1J9</accession>
<keyword evidence="2" id="KW-0472">Membrane</keyword>
<feature type="transmembrane region" description="Helical" evidence="2">
    <location>
        <begin position="129"/>
        <end position="146"/>
    </location>
</feature>
<feature type="compositionally biased region" description="Low complexity" evidence="1">
    <location>
        <begin position="191"/>
        <end position="203"/>
    </location>
</feature>
<dbReference type="Proteomes" id="UP000019365">
    <property type="component" value="Unassembled WGS sequence"/>
</dbReference>
<keyword evidence="2" id="KW-0812">Transmembrane</keyword>
<comment type="caution">
    <text evidence="3">The sequence shown here is derived from an EMBL/GenBank/DDBJ whole genome shotgun (WGS) entry which is preliminary data.</text>
</comment>
<dbReference type="AlphaFoldDB" id="W7V1J9"/>
<feature type="region of interest" description="Disordered" evidence="1">
    <location>
        <begin position="240"/>
        <end position="259"/>
    </location>
</feature>
<evidence type="ECO:0000313" key="4">
    <source>
        <dbReference type="Proteomes" id="UP000019365"/>
    </source>
</evidence>
<evidence type="ECO:0000313" key="3">
    <source>
        <dbReference type="EMBL" id="EWM54860.1"/>
    </source>
</evidence>
<proteinExistence type="predicted"/>
<feature type="transmembrane region" description="Helical" evidence="2">
    <location>
        <begin position="74"/>
        <end position="96"/>
    </location>
</feature>
<feature type="compositionally biased region" description="Basic and acidic residues" evidence="1">
    <location>
        <begin position="278"/>
        <end position="292"/>
    </location>
</feature>
<gene>
    <name evidence="3" type="ORF">RF007C_11010</name>
</gene>
<name>W7V1J9_RUMFL</name>
<evidence type="ECO:0000256" key="1">
    <source>
        <dbReference type="SAM" id="MobiDB-lite"/>
    </source>
</evidence>
<dbReference type="OrthoDB" id="1818527at2"/>
<feature type="transmembrane region" description="Helical" evidence="2">
    <location>
        <begin position="103"/>
        <end position="123"/>
    </location>
</feature>
<protein>
    <submittedName>
        <fullName evidence="3">Uncharacterized protein</fullName>
    </submittedName>
</protein>